<dbReference type="EMBL" id="JAHQIW010003944">
    <property type="protein sequence ID" value="KAJ1360702.1"/>
    <property type="molecule type" value="Genomic_DNA"/>
</dbReference>
<evidence type="ECO:0000313" key="2">
    <source>
        <dbReference type="Proteomes" id="UP001196413"/>
    </source>
</evidence>
<dbReference type="Proteomes" id="UP001196413">
    <property type="component" value="Unassembled WGS sequence"/>
</dbReference>
<organism evidence="1 2">
    <name type="scientific">Parelaphostrongylus tenuis</name>
    <name type="common">Meningeal worm</name>
    <dbReference type="NCBI Taxonomy" id="148309"/>
    <lineage>
        <taxon>Eukaryota</taxon>
        <taxon>Metazoa</taxon>
        <taxon>Ecdysozoa</taxon>
        <taxon>Nematoda</taxon>
        <taxon>Chromadorea</taxon>
        <taxon>Rhabditida</taxon>
        <taxon>Rhabditina</taxon>
        <taxon>Rhabditomorpha</taxon>
        <taxon>Strongyloidea</taxon>
        <taxon>Metastrongylidae</taxon>
        <taxon>Parelaphostrongylus</taxon>
    </lineage>
</organism>
<keyword evidence="2" id="KW-1185">Reference proteome</keyword>
<gene>
    <name evidence="1" type="ORF">KIN20_019739</name>
</gene>
<dbReference type="AlphaFoldDB" id="A0AAD5QSN8"/>
<name>A0AAD5QSN8_PARTN</name>
<accession>A0AAD5QSN8</accession>
<evidence type="ECO:0000313" key="1">
    <source>
        <dbReference type="EMBL" id="KAJ1360702.1"/>
    </source>
</evidence>
<reference evidence="1" key="1">
    <citation type="submission" date="2021-06" db="EMBL/GenBank/DDBJ databases">
        <title>Parelaphostrongylus tenuis whole genome reference sequence.</title>
        <authorList>
            <person name="Garwood T.J."/>
            <person name="Larsen P.A."/>
            <person name="Fountain-Jones N.M."/>
            <person name="Garbe J.R."/>
            <person name="Macchietto M.G."/>
            <person name="Kania S.A."/>
            <person name="Gerhold R.W."/>
            <person name="Richards J.E."/>
            <person name="Wolf T.M."/>
        </authorList>
    </citation>
    <scope>NUCLEOTIDE SEQUENCE</scope>
    <source>
        <strain evidence="1">MNPRO001-30</strain>
        <tissue evidence="1">Meninges</tissue>
    </source>
</reference>
<protein>
    <submittedName>
        <fullName evidence="1">Uncharacterized protein</fullName>
    </submittedName>
</protein>
<comment type="caution">
    <text evidence="1">The sequence shown here is derived from an EMBL/GenBank/DDBJ whole genome shotgun (WGS) entry which is preliminary data.</text>
</comment>
<sequence>MNDPQEHQFVGDHARDNMLSSIQNFIANAPPGCEVEITLKYSLPSDSAQQAKTFHTKVPPTTYEAVNLLRNSACM</sequence>
<proteinExistence type="predicted"/>